<reference evidence="8" key="1">
    <citation type="submission" date="2023-04" db="EMBL/GenBank/DDBJ databases">
        <authorList>
            <person name="Vijverberg K."/>
            <person name="Xiong W."/>
            <person name="Schranz E."/>
        </authorList>
    </citation>
    <scope>NUCLEOTIDE SEQUENCE</scope>
</reference>
<keyword evidence="4 6" id="KW-0863">Zinc-finger</keyword>
<dbReference type="GO" id="GO:0008270">
    <property type="term" value="F:zinc ion binding"/>
    <property type="evidence" value="ECO:0007669"/>
    <property type="project" value="UniProtKB-KW"/>
</dbReference>
<evidence type="ECO:0000256" key="5">
    <source>
        <dbReference type="ARBA" id="ARBA00022833"/>
    </source>
</evidence>
<dbReference type="SUPFAM" id="SSF57850">
    <property type="entry name" value="RING/U-box"/>
    <property type="match status" value="1"/>
</dbReference>
<name>A0AA36EF44_LACSI</name>
<dbReference type="GO" id="GO:0061630">
    <property type="term" value="F:ubiquitin protein ligase activity"/>
    <property type="evidence" value="ECO:0007669"/>
    <property type="project" value="UniProtKB-EC"/>
</dbReference>
<accession>A0AA36EF44</accession>
<gene>
    <name evidence="8" type="ORF">LSALG_LOCUS32303</name>
</gene>
<evidence type="ECO:0000256" key="3">
    <source>
        <dbReference type="ARBA" id="ARBA00022723"/>
    </source>
</evidence>
<evidence type="ECO:0000259" key="7">
    <source>
        <dbReference type="PROSITE" id="PS50089"/>
    </source>
</evidence>
<dbReference type="EC" id="2.3.2.27" evidence="2"/>
<evidence type="ECO:0000313" key="8">
    <source>
        <dbReference type="EMBL" id="CAI9293277.1"/>
    </source>
</evidence>
<organism evidence="8 9">
    <name type="scientific">Lactuca saligna</name>
    <name type="common">Willowleaf lettuce</name>
    <dbReference type="NCBI Taxonomy" id="75948"/>
    <lineage>
        <taxon>Eukaryota</taxon>
        <taxon>Viridiplantae</taxon>
        <taxon>Streptophyta</taxon>
        <taxon>Embryophyta</taxon>
        <taxon>Tracheophyta</taxon>
        <taxon>Spermatophyta</taxon>
        <taxon>Magnoliopsida</taxon>
        <taxon>eudicotyledons</taxon>
        <taxon>Gunneridae</taxon>
        <taxon>Pentapetalae</taxon>
        <taxon>asterids</taxon>
        <taxon>campanulids</taxon>
        <taxon>Asterales</taxon>
        <taxon>Asteraceae</taxon>
        <taxon>Cichorioideae</taxon>
        <taxon>Cichorieae</taxon>
        <taxon>Lactucinae</taxon>
        <taxon>Lactuca</taxon>
    </lineage>
</organism>
<sequence>MAQYQISVIDHSFDLDLSLTMEYHHQATTTTTIPQSHKPPSPEEAQNQVFAMPTVMGPSSVCIVCMEGFHSSCKNNKQASCGHIYHFDCITKWLSMHNSCPLCRCKLSGHQKSYAEGNLLDLMK</sequence>
<dbReference type="Pfam" id="PF13639">
    <property type="entry name" value="zf-RING_2"/>
    <property type="match status" value="1"/>
</dbReference>
<evidence type="ECO:0000256" key="1">
    <source>
        <dbReference type="ARBA" id="ARBA00000900"/>
    </source>
</evidence>
<evidence type="ECO:0000256" key="2">
    <source>
        <dbReference type="ARBA" id="ARBA00012483"/>
    </source>
</evidence>
<dbReference type="Gene3D" id="3.30.40.10">
    <property type="entry name" value="Zinc/RING finger domain, C3HC4 (zinc finger)"/>
    <property type="match status" value="1"/>
</dbReference>
<comment type="catalytic activity">
    <reaction evidence="1">
        <text>S-ubiquitinyl-[E2 ubiquitin-conjugating enzyme]-L-cysteine + [acceptor protein]-L-lysine = [E2 ubiquitin-conjugating enzyme]-L-cysteine + N(6)-ubiquitinyl-[acceptor protein]-L-lysine.</text>
        <dbReference type="EC" id="2.3.2.27"/>
    </reaction>
</comment>
<dbReference type="Proteomes" id="UP001177003">
    <property type="component" value="Chromosome 7"/>
</dbReference>
<dbReference type="PANTHER" id="PTHR15710">
    <property type="entry name" value="E3 UBIQUITIN-PROTEIN LIGASE PRAJA"/>
    <property type="match status" value="1"/>
</dbReference>
<evidence type="ECO:0000256" key="6">
    <source>
        <dbReference type="PROSITE-ProRule" id="PRU00175"/>
    </source>
</evidence>
<feature type="domain" description="RING-type" evidence="7">
    <location>
        <begin position="62"/>
        <end position="104"/>
    </location>
</feature>
<dbReference type="PANTHER" id="PTHR15710:SF74">
    <property type="entry name" value="RING-TYPE E3 UBIQUITIN TRANSFERASE-RELATED"/>
    <property type="match status" value="1"/>
</dbReference>
<dbReference type="SMART" id="SM00184">
    <property type="entry name" value="RING"/>
    <property type="match status" value="1"/>
</dbReference>
<proteinExistence type="predicted"/>
<evidence type="ECO:0000313" key="9">
    <source>
        <dbReference type="Proteomes" id="UP001177003"/>
    </source>
</evidence>
<dbReference type="PROSITE" id="PS50089">
    <property type="entry name" value="ZF_RING_2"/>
    <property type="match status" value="1"/>
</dbReference>
<keyword evidence="3" id="KW-0479">Metal-binding</keyword>
<keyword evidence="9" id="KW-1185">Reference proteome</keyword>
<dbReference type="InterPro" id="IPR013083">
    <property type="entry name" value="Znf_RING/FYVE/PHD"/>
</dbReference>
<dbReference type="AlphaFoldDB" id="A0AA36EF44"/>
<dbReference type="InterPro" id="IPR001841">
    <property type="entry name" value="Znf_RING"/>
</dbReference>
<dbReference type="EMBL" id="OX465083">
    <property type="protein sequence ID" value="CAI9293277.1"/>
    <property type="molecule type" value="Genomic_DNA"/>
</dbReference>
<evidence type="ECO:0000256" key="4">
    <source>
        <dbReference type="ARBA" id="ARBA00022771"/>
    </source>
</evidence>
<keyword evidence="5" id="KW-0862">Zinc</keyword>
<protein>
    <recommendedName>
        <fullName evidence="2">RING-type E3 ubiquitin transferase</fullName>
        <ecNumber evidence="2">2.3.2.27</ecNumber>
    </recommendedName>
</protein>